<comment type="caution">
    <text evidence="3">The sequence shown here is derived from an EMBL/GenBank/DDBJ whole genome shotgun (WGS) entry which is preliminary data.</text>
</comment>
<dbReference type="Pfam" id="PF20150">
    <property type="entry name" value="2EXR"/>
    <property type="match status" value="1"/>
</dbReference>
<dbReference type="PANTHER" id="PTHR35910">
    <property type="entry name" value="2EXR DOMAIN-CONTAINING PROTEIN"/>
    <property type="match status" value="1"/>
</dbReference>
<organism evidence="3 4">
    <name type="scientific">Apiospora hydei</name>
    <dbReference type="NCBI Taxonomy" id="1337664"/>
    <lineage>
        <taxon>Eukaryota</taxon>
        <taxon>Fungi</taxon>
        <taxon>Dikarya</taxon>
        <taxon>Ascomycota</taxon>
        <taxon>Pezizomycotina</taxon>
        <taxon>Sordariomycetes</taxon>
        <taxon>Xylariomycetidae</taxon>
        <taxon>Amphisphaeriales</taxon>
        <taxon>Apiosporaceae</taxon>
        <taxon>Apiospora</taxon>
    </lineage>
</organism>
<name>A0ABR1WQE0_9PEZI</name>
<keyword evidence="4" id="KW-1185">Reference proteome</keyword>
<feature type="domain" description="2EXR" evidence="2">
    <location>
        <begin position="47"/>
        <end position="126"/>
    </location>
</feature>
<evidence type="ECO:0000259" key="2">
    <source>
        <dbReference type="Pfam" id="PF20150"/>
    </source>
</evidence>
<sequence>MAIHYVLPEVSRLQAQIKDLEDQIYALNDQNRQLLRQQPTRFHSMGLPPELRNLIWEQALPDRRVLRIVDYSTDMYNTHPFFCFARAPVLLHVCRESRGVALAHFKPLFETEVSRPVYFRPKFDILHLSPNAIADFAEEYPDIGEVESIAIPRDDMKYYWHELTNSGHFKSMTRLLLVGSSKLGSQTHRCCAIINLSPDRASQQQESFLWEEFIDCKRAEADWPPDLRHVEAVVATIVRHDCYLT</sequence>
<dbReference type="PANTHER" id="PTHR35910:SF1">
    <property type="entry name" value="2EXR DOMAIN-CONTAINING PROTEIN"/>
    <property type="match status" value="1"/>
</dbReference>
<dbReference type="GeneID" id="92042874"/>
<dbReference type="InterPro" id="IPR045518">
    <property type="entry name" value="2EXR"/>
</dbReference>
<evidence type="ECO:0000256" key="1">
    <source>
        <dbReference type="SAM" id="Coils"/>
    </source>
</evidence>
<gene>
    <name evidence="3" type="ORF">PG997_005499</name>
</gene>
<dbReference type="RefSeq" id="XP_066668737.1">
    <property type="nucleotide sequence ID" value="XM_066809814.1"/>
</dbReference>
<accession>A0ABR1WQE0</accession>
<proteinExistence type="predicted"/>
<dbReference type="Proteomes" id="UP001433268">
    <property type="component" value="Unassembled WGS sequence"/>
</dbReference>
<evidence type="ECO:0000313" key="3">
    <source>
        <dbReference type="EMBL" id="KAK8084228.1"/>
    </source>
</evidence>
<reference evidence="3 4" key="1">
    <citation type="submission" date="2023-01" db="EMBL/GenBank/DDBJ databases">
        <title>Analysis of 21 Apiospora genomes using comparative genomics revels a genus with tremendous synthesis potential of carbohydrate active enzymes and secondary metabolites.</title>
        <authorList>
            <person name="Sorensen T."/>
        </authorList>
    </citation>
    <scope>NUCLEOTIDE SEQUENCE [LARGE SCALE GENOMIC DNA]</scope>
    <source>
        <strain evidence="3 4">CBS 114990</strain>
    </source>
</reference>
<dbReference type="EMBL" id="JAQQWN010000005">
    <property type="protein sequence ID" value="KAK8084228.1"/>
    <property type="molecule type" value="Genomic_DNA"/>
</dbReference>
<keyword evidence="1" id="KW-0175">Coiled coil</keyword>
<feature type="coiled-coil region" evidence="1">
    <location>
        <begin position="10"/>
        <end position="37"/>
    </location>
</feature>
<protein>
    <recommendedName>
        <fullName evidence="2">2EXR domain-containing protein</fullName>
    </recommendedName>
</protein>
<evidence type="ECO:0000313" key="4">
    <source>
        <dbReference type="Proteomes" id="UP001433268"/>
    </source>
</evidence>